<gene>
    <name evidence="1" type="ORF">PBRA_002142</name>
    <name evidence="2" type="ORF">PLBR_LOCUS403</name>
</gene>
<dbReference type="EMBL" id="OVEO01000001">
    <property type="protein sequence ID" value="SPQ93188.1"/>
    <property type="molecule type" value="Genomic_DNA"/>
</dbReference>
<dbReference type="InterPro" id="IPR015943">
    <property type="entry name" value="WD40/YVTN_repeat-like_dom_sf"/>
</dbReference>
<accession>A0A0G4J2L6</accession>
<dbReference type="Proteomes" id="UP000039324">
    <property type="component" value="Unassembled WGS sequence"/>
</dbReference>
<geneLocation type="mitochondrion" evidence="2"/>
<dbReference type="Proteomes" id="UP000290189">
    <property type="component" value="Unassembled WGS sequence"/>
</dbReference>
<name>A0A0G4J2L6_PLABS</name>
<evidence type="ECO:0000313" key="3">
    <source>
        <dbReference type="Proteomes" id="UP000039324"/>
    </source>
</evidence>
<keyword evidence="2" id="KW-0496">Mitochondrion</keyword>
<evidence type="ECO:0000313" key="4">
    <source>
        <dbReference type="Proteomes" id="UP000290189"/>
    </source>
</evidence>
<organism evidence="1 3">
    <name type="scientific">Plasmodiophora brassicae</name>
    <name type="common">Clubroot disease agent</name>
    <dbReference type="NCBI Taxonomy" id="37360"/>
    <lineage>
        <taxon>Eukaryota</taxon>
        <taxon>Sar</taxon>
        <taxon>Rhizaria</taxon>
        <taxon>Endomyxa</taxon>
        <taxon>Phytomyxea</taxon>
        <taxon>Plasmodiophorida</taxon>
        <taxon>Plasmodiophoridae</taxon>
        <taxon>Plasmodiophora</taxon>
    </lineage>
</organism>
<dbReference type="InterPro" id="IPR036322">
    <property type="entry name" value="WD40_repeat_dom_sf"/>
</dbReference>
<dbReference type="SUPFAM" id="SSF50978">
    <property type="entry name" value="WD40 repeat-like"/>
    <property type="match status" value="1"/>
</dbReference>
<reference evidence="1 3" key="1">
    <citation type="submission" date="2015-02" db="EMBL/GenBank/DDBJ databases">
        <authorList>
            <person name="Chooi Y.-H."/>
        </authorList>
    </citation>
    <scope>NUCLEOTIDE SEQUENCE [LARGE SCALE GENOMIC DNA]</scope>
    <source>
        <strain evidence="1">E3</strain>
    </source>
</reference>
<evidence type="ECO:0000313" key="1">
    <source>
        <dbReference type="EMBL" id="CEP01536.1"/>
    </source>
</evidence>
<reference evidence="2 4" key="2">
    <citation type="submission" date="2018-03" db="EMBL/GenBank/DDBJ databases">
        <authorList>
            <person name="Fogelqvist J."/>
        </authorList>
    </citation>
    <scope>NUCLEOTIDE SEQUENCE [LARGE SCALE GENOMIC DNA]</scope>
</reference>
<sequence length="555" mass="61509">MAMKAPVRLSENWKYLTHLVKTKRVTMLHDSVASVAMKKREKLRANREAGIEDGVDDVDSDSGDEGTKLKRAAVANFNVRRNLDDETEILWVSSPPTPRHAEAPLQMYAFHTAEMTGHKSPILLMTQNLNFVVTCSKDETCVWWKQRWMLVHRLESPRVYSACMSTNMLFLRDAQFNITVWNPAIGRLLYKQAVSGDRAPFGVTDKLMLVAAHTCDIMEVFNVQAGSMSWVCMMENEAHKGKIETMSCAGRYCVTAIQNAGFFLWCVDIDYQRFAQCVRQFPCPGRARIPCSVGISESLDGSFIGSFFDGTLLVAPEHHEPREFGTVDKLPPPGEAFTMKIEHDVDLGVVGSSMAGISRDGRFAMAVVDGMGVVTYDLRHRCVLHILKDNELATGLGILYTRKGTVNGYQIVCATRNKALSVWTIEAVDRVRSTFLMSFHERAGQGSIVHTAWVQQGQPLYTKAIGSKLLALIFAMGTPTPEPGQVQTVCAEAKNANNEFDADAFALHIDDNELCGTDPTVEIGEPLVPFPPGVHSMADAATDSATSWMKHRDSH</sequence>
<dbReference type="EMBL" id="CDSF01000112">
    <property type="protein sequence ID" value="CEP01536.1"/>
    <property type="molecule type" value="Genomic_DNA"/>
</dbReference>
<proteinExistence type="predicted"/>
<evidence type="ECO:0000313" key="2">
    <source>
        <dbReference type="EMBL" id="SPQ93188.1"/>
    </source>
</evidence>
<dbReference type="AlphaFoldDB" id="A0A0G4J2L6"/>
<protein>
    <submittedName>
        <fullName evidence="1">Uncharacterized protein</fullName>
    </submittedName>
</protein>
<dbReference type="Gene3D" id="2.130.10.10">
    <property type="entry name" value="YVTN repeat-like/Quinoprotein amine dehydrogenase"/>
    <property type="match status" value="1"/>
</dbReference>
<keyword evidence="3" id="KW-1185">Reference proteome</keyword>